<accession>A0ABY8SQ73</accession>
<evidence type="ECO:0008006" key="4">
    <source>
        <dbReference type="Google" id="ProtNLM"/>
    </source>
</evidence>
<evidence type="ECO:0000313" key="2">
    <source>
        <dbReference type="EMBL" id="WHS65207.1"/>
    </source>
</evidence>
<gene>
    <name evidence="2" type="ORF">QMY55_22430</name>
</gene>
<protein>
    <recommendedName>
        <fullName evidence="4">MAPEG family protein</fullName>
    </recommendedName>
</protein>
<dbReference type="Proteomes" id="UP001240697">
    <property type="component" value="Chromosome"/>
</dbReference>
<proteinExistence type="predicted"/>
<reference evidence="2 3" key="1">
    <citation type="submission" date="2023-05" db="EMBL/GenBank/DDBJ databases">
        <authorList>
            <person name="Yin Y."/>
            <person name="Lu Z."/>
        </authorList>
    </citation>
    <scope>NUCLEOTIDE SEQUENCE [LARGE SCALE GENOMIC DNA]</scope>
    <source>
        <strain evidence="2 3">ZM22</strain>
    </source>
</reference>
<organism evidence="2 3">
    <name type="scientific">Comamonas resistens</name>
    <dbReference type="NCBI Taxonomy" id="3046670"/>
    <lineage>
        <taxon>Bacteria</taxon>
        <taxon>Pseudomonadati</taxon>
        <taxon>Pseudomonadota</taxon>
        <taxon>Betaproteobacteria</taxon>
        <taxon>Burkholderiales</taxon>
        <taxon>Comamonadaceae</taxon>
        <taxon>Comamonas</taxon>
    </lineage>
</organism>
<keyword evidence="1" id="KW-1133">Transmembrane helix</keyword>
<feature type="transmembrane region" description="Helical" evidence="1">
    <location>
        <begin position="95"/>
        <end position="113"/>
    </location>
</feature>
<keyword evidence="3" id="KW-1185">Reference proteome</keyword>
<keyword evidence="1" id="KW-0812">Transmembrane</keyword>
<evidence type="ECO:0000313" key="3">
    <source>
        <dbReference type="Proteomes" id="UP001240697"/>
    </source>
</evidence>
<keyword evidence="1" id="KW-0472">Membrane</keyword>
<evidence type="ECO:0000256" key="1">
    <source>
        <dbReference type="SAM" id="Phobius"/>
    </source>
</evidence>
<sequence>MSFYIGAMVPCNSDKPPRPQDGADCARASHRMRLLASTVEYVRRNKTECVASFFSAGGSMLLSFNGEHVKFAWVLFFVSNAMFVGMAFRKRLFGFLALQAYFTVTAVIGLVNYF</sequence>
<dbReference type="RefSeq" id="WP_283486307.1">
    <property type="nucleotide sequence ID" value="NZ_CP125947.1"/>
</dbReference>
<dbReference type="EMBL" id="CP125947">
    <property type="protein sequence ID" value="WHS65207.1"/>
    <property type="molecule type" value="Genomic_DNA"/>
</dbReference>
<name>A0ABY8SQ73_9BURK</name>